<accession>A0A0E9MY48</accession>
<dbReference type="OrthoDB" id="5492672at2"/>
<dbReference type="InterPro" id="IPR018644">
    <property type="entry name" value="DUF2071"/>
</dbReference>
<organism evidence="1 2">
    <name type="scientific">Flavihumibacter petaseus NBRC 106054</name>
    <dbReference type="NCBI Taxonomy" id="1220578"/>
    <lineage>
        <taxon>Bacteria</taxon>
        <taxon>Pseudomonadati</taxon>
        <taxon>Bacteroidota</taxon>
        <taxon>Chitinophagia</taxon>
        <taxon>Chitinophagales</taxon>
        <taxon>Chitinophagaceae</taxon>
        <taxon>Flavihumibacter</taxon>
    </lineage>
</organism>
<dbReference type="SUPFAM" id="SSF160104">
    <property type="entry name" value="Acetoacetate decarboxylase-like"/>
    <property type="match status" value="1"/>
</dbReference>
<sequence>MLSFLQNHPFAVEAFFENSLVLTYALPIERVQPLIPECLELDTYDNQWAFVAVAMVQTRDLRPKGFPKFMGNDFHLIGYRVFVRYTDQRGKHLRGLYILQSETDKKKMEFFGNIFTHYQYSTTDISQKIKNGLMTVQSSRSGFNVAVELPGAELPGLPQESPFPDWKTARRYAGPLPFTFTYNPANRSVLIIEGVRQQWNPEPVSVLHQQFSFFDRKKLPEARLANAFIIRDIPYYWKKGKLESWKPKEDPSRVS</sequence>
<dbReference type="InterPro" id="IPR023375">
    <property type="entry name" value="ADC_dom_sf"/>
</dbReference>
<dbReference type="Pfam" id="PF09844">
    <property type="entry name" value="DUF2071"/>
    <property type="match status" value="1"/>
</dbReference>
<dbReference type="STRING" id="1220578.FPE01S_01_15240"/>
<protein>
    <recommendedName>
        <fullName evidence="3">DUF2071 domain-containing protein</fullName>
    </recommendedName>
</protein>
<evidence type="ECO:0000313" key="1">
    <source>
        <dbReference type="EMBL" id="GAO42509.1"/>
    </source>
</evidence>
<reference evidence="1 2" key="1">
    <citation type="submission" date="2015-04" db="EMBL/GenBank/DDBJ databases">
        <title>Whole genome shotgun sequence of Flavihumibacter petaseus NBRC 106054.</title>
        <authorList>
            <person name="Miyazawa S."/>
            <person name="Hosoyama A."/>
            <person name="Hashimoto M."/>
            <person name="Noguchi M."/>
            <person name="Tsuchikane K."/>
            <person name="Ohji S."/>
            <person name="Yamazoe A."/>
            <person name="Ichikawa N."/>
            <person name="Kimura A."/>
            <person name="Fujita N."/>
        </authorList>
    </citation>
    <scope>NUCLEOTIDE SEQUENCE [LARGE SCALE GENOMIC DNA]</scope>
    <source>
        <strain evidence="1 2">NBRC 106054</strain>
    </source>
</reference>
<comment type="caution">
    <text evidence="1">The sequence shown here is derived from an EMBL/GenBank/DDBJ whole genome shotgun (WGS) entry which is preliminary data.</text>
</comment>
<evidence type="ECO:0000313" key="2">
    <source>
        <dbReference type="Proteomes" id="UP000033121"/>
    </source>
</evidence>
<dbReference type="EMBL" id="BBWV01000001">
    <property type="protein sequence ID" value="GAO42509.1"/>
    <property type="molecule type" value="Genomic_DNA"/>
</dbReference>
<dbReference type="AlphaFoldDB" id="A0A0E9MY48"/>
<dbReference type="RefSeq" id="WP_046368186.1">
    <property type="nucleotide sequence ID" value="NZ_BBWV01000001.1"/>
</dbReference>
<proteinExistence type="predicted"/>
<keyword evidence="2" id="KW-1185">Reference proteome</keyword>
<dbReference type="Proteomes" id="UP000033121">
    <property type="component" value="Unassembled WGS sequence"/>
</dbReference>
<gene>
    <name evidence="1" type="ORF">FPE01S_01_15240</name>
</gene>
<evidence type="ECO:0008006" key="3">
    <source>
        <dbReference type="Google" id="ProtNLM"/>
    </source>
</evidence>
<name>A0A0E9MY48_9BACT</name>